<feature type="region of interest" description="Disordered" evidence="1">
    <location>
        <begin position="40"/>
        <end position="80"/>
    </location>
</feature>
<comment type="caution">
    <text evidence="2">The sequence shown here is derived from an EMBL/GenBank/DDBJ whole genome shotgun (WGS) entry which is preliminary data.</text>
</comment>
<protein>
    <submittedName>
        <fullName evidence="2">Uncharacterized protein</fullName>
    </submittedName>
</protein>
<evidence type="ECO:0000313" key="3">
    <source>
        <dbReference type="Proteomes" id="UP000479710"/>
    </source>
</evidence>
<keyword evidence="3" id="KW-1185">Reference proteome</keyword>
<dbReference type="Proteomes" id="UP000479710">
    <property type="component" value="Unassembled WGS sequence"/>
</dbReference>
<evidence type="ECO:0000313" key="2">
    <source>
        <dbReference type="EMBL" id="KAF0903658.1"/>
    </source>
</evidence>
<organism evidence="2 3">
    <name type="scientific">Oryza meyeriana var. granulata</name>
    <dbReference type="NCBI Taxonomy" id="110450"/>
    <lineage>
        <taxon>Eukaryota</taxon>
        <taxon>Viridiplantae</taxon>
        <taxon>Streptophyta</taxon>
        <taxon>Embryophyta</taxon>
        <taxon>Tracheophyta</taxon>
        <taxon>Spermatophyta</taxon>
        <taxon>Magnoliopsida</taxon>
        <taxon>Liliopsida</taxon>
        <taxon>Poales</taxon>
        <taxon>Poaceae</taxon>
        <taxon>BOP clade</taxon>
        <taxon>Oryzoideae</taxon>
        <taxon>Oryzeae</taxon>
        <taxon>Oryzinae</taxon>
        <taxon>Oryza</taxon>
        <taxon>Oryza meyeriana</taxon>
    </lineage>
</organism>
<sequence>MPVTLSNREISESYLQVDTYFPSDLEQNTSHKLNHQLLGQRTASSQEGARAGQLAYRGKTGTAKVGTTPQRDGSSGDLAV</sequence>
<accession>A0A6G1CT72</accession>
<dbReference type="AlphaFoldDB" id="A0A6G1CT72"/>
<evidence type="ECO:0000256" key="1">
    <source>
        <dbReference type="SAM" id="MobiDB-lite"/>
    </source>
</evidence>
<name>A0A6G1CT72_9ORYZ</name>
<proteinExistence type="predicted"/>
<dbReference type="EMBL" id="SPHZ02000008">
    <property type="protein sequence ID" value="KAF0903658.1"/>
    <property type="molecule type" value="Genomic_DNA"/>
</dbReference>
<gene>
    <name evidence="2" type="ORF">E2562_028367</name>
</gene>
<reference evidence="2 3" key="1">
    <citation type="submission" date="2019-11" db="EMBL/GenBank/DDBJ databases">
        <title>Whole genome sequence of Oryza granulata.</title>
        <authorList>
            <person name="Li W."/>
        </authorList>
    </citation>
    <scope>NUCLEOTIDE SEQUENCE [LARGE SCALE GENOMIC DNA]</scope>
    <source>
        <strain evidence="3">cv. Menghai</strain>
        <tissue evidence="2">Leaf</tissue>
    </source>
</reference>